<evidence type="ECO:0000313" key="4">
    <source>
        <dbReference type="EMBL" id="CFW94585.1"/>
    </source>
</evidence>
<organism evidence="4">
    <name type="scientific">Anopheles gambiae</name>
    <name type="common">African malaria mosquito</name>
    <dbReference type="NCBI Taxonomy" id="7165"/>
    <lineage>
        <taxon>Eukaryota</taxon>
        <taxon>Metazoa</taxon>
        <taxon>Ecdysozoa</taxon>
        <taxon>Arthropoda</taxon>
        <taxon>Hexapoda</taxon>
        <taxon>Insecta</taxon>
        <taxon>Pterygota</taxon>
        <taxon>Neoptera</taxon>
        <taxon>Endopterygota</taxon>
        <taxon>Diptera</taxon>
        <taxon>Nematocera</taxon>
        <taxon>Culicoidea</taxon>
        <taxon>Culicidae</taxon>
        <taxon>Anophelinae</taxon>
        <taxon>Anopheles</taxon>
    </lineage>
</organism>
<accession>A0A0E3W2C7</accession>
<dbReference type="SMART" id="SM00343">
    <property type="entry name" value="ZnF_C2HC"/>
    <property type="match status" value="2"/>
</dbReference>
<evidence type="ECO:0000259" key="3">
    <source>
        <dbReference type="PROSITE" id="PS50158"/>
    </source>
</evidence>
<evidence type="ECO:0000256" key="1">
    <source>
        <dbReference type="PROSITE-ProRule" id="PRU00047"/>
    </source>
</evidence>
<dbReference type="AlphaFoldDB" id="A0A0E3W2C7"/>
<dbReference type="EMBL" id="HACL01000291">
    <property type="protein sequence ID" value="CFW94585.1"/>
    <property type="molecule type" value="Transcribed_RNA"/>
</dbReference>
<dbReference type="VEuPathDB" id="VectorBase:AGAP028567"/>
<dbReference type="InterPro" id="IPR001878">
    <property type="entry name" value="Znf_CCHC"/>
</dbReference>
<reference evidence="4" key="1">
    <citation type="submission" date="2015-03" db="EMBL/GenBank/DDBJ databases">
        <title>Long non-coding RNA discovery across the genus Anopheles reveals conserved secondary structures within and beyond the Gambiae complex.</title>
        <authorList>
            <person name="Jenkins A."/>
            <person name="Waterhouse R."/>
            <person name="Muskavitch M."/>
        </authorList>
    </citation>
    <scope>NUCLEOTIDE SEQUENCE</scope>
    <source>
        <tissue evidence="4">Whole body</tissue>
    </source>
</reference>
<dbReference type="PANTHER" id="PTHR46888">
    <property type="entry name" value="ZINC KNUCKLE DOMAINCONTAINING PROTEIN-RELATED"/>
    <property type="match status" value="1"/>
</dbReference>
<keyword evidence="2" id="KW-0175">Coiled coil</keyword>
<evidence type="ECO:0000256" key="2">
    <source>
        <dbReference type="SAM" id="Coils"/>
    </source>
</evidence>
<protein>
    <recommendedName>
        <fullName evidence="3">CCHC-type domain-containing protein</fullName>
    </recommendedName>
</protein>
<dbReference type="InterPro" id="IPR036875">
    <property type="entry name" value="Znf_CCHC_sf"/>
</dbReference>
<keyword evidence="1" id="KW-0863">Zinc-finger</keyword>
<dbReference type="GO" id="GO:0008270">
    <property type="term" value="F:zinc ion binding"/>
    <property type="evidence" value="ECO:0007669"/>
    <property type="project" value="UniProtKB-KW"/>
</dbReference>
<dbReference type="GO" id="GO:0003676">
    <property type="term" value="F:nucleic acid binding"/>
    <property type="evidence" value="ECO:0007669"/>
    <property type="project" value="InterPro"/>
</dbReference>
<dbReference type="PANTHER" id="PTHR46888:SF1">
    <property type="entry name" value="RIBONUCLEASE H"/>
    <property type="match status" value="1"/>
</dbReference>
<feature type="domain" description="CCHC-type" evidence="3">
    <location>
        <begin position="314"/>
        <end position="329"/>
    </location>
</feature>
<sequence>MPTTEEIKWSLDAAGIEYPETAKATQLRQLFADNVKKTTSQEMAADKTRGDGDDITSNDEAAAIASLEMKVKRLELEKKLLSLEEEIAELQPTHLKPISMNTIQYIETIVPKFTGEGDEDVCAWIRSLEDIFVMTNVPEPQKLPLLRRSLTSTAVLLAQTTKSKNYEELKGELLKEFNNKPSKEVIYKNLRARHLNANETTLRYLLDMQHIAAAASIPENELVHIIIDGLGDPIHTASMRFMAKSIETLKPLLKEYKYIRTRVQTTVQKSSVQQPRVQIARAEPNQSTPRCLNCRKYGHSENFCRMPIRLPGSCFKCGQTDHVYRNCPQRVQQIAVTTNGPEHLETTPVTEPVFTLNANQENNEDRF</sequence>
<dbReference type="Gene3D" id="4.10.60.10">
    <property type="entry name" value="Zinc finger, CCHC-type"/>
    <property type="match status" value="1"/>
</dbReference>
<proteinExistence type="predicted"/>
<feature type="coiled-coil region" evidence="2">
    <location>
        <begin position="57"/>
        <end position="91"/>
    </location>
</feature>
<keyword evidence="1" id="KW-0479">Metal-binding</keyword>
<name>A0A0E3W2C7_ANOGA</name>
<keyword evidence="1" id="KW-0862">Zinc</keyword>
<dbReference type="PROSITE" id="PS50158">
    <property type="entry name" value="ZF_CCHC"/>
    <property type="match status" value="1"/>
</dbReference>
<dbReference type="VEuPathDB" id="VectorBase:AGAMI1_014790"/>
<dbReference type="SUPFAM" id="SSF57756">
    <property type="entry name" value="Retrovirus zinc finger-like domains"/>
    <property type="match status" value="1"/>
</dbReference>